<dbReference type="GO" id="GO:0009308">
    <property type="term" value="P:amine metabolic process"/>
    <property type="evidence" value="ECO:0007669"/>
    <property type="project" value="UniProtKB-UniRule"/>
</dbReference>
<keyword evidence="4 8" id="KW-0560">Oxidoreductase</keyword>
<evidence type="ECO:0000256" key="4">
    <source>
        <dbReference type="ARBA" id="ARBA00023002"/>
    </source>
</evidence>
<sequence>MKLIFVLQLICLAGSSASKSREYAHHGAPMFADLTVSEMKAVRAYLHEIPEMKLTDARSKSLKKNSILLMELHLPRKHEALRALDRGHAKPPRQARVVIMFGNQIKPNITEYIVGPIPFPNYHEVKTFKGSKPVLFESRPITNVEYAHLENKLEEIATKAQKLIYESTGGFSYTNCTNRCLTFSDIAPRGLAPGQRRTWIMLQKFVEGYFIHPIGFEVLINHQDLDPDKWTVEKVWYNSMYFDSVEELIDKYESGEVEKFQLPVHDDNDLYSTYVPRGQSNTPTNIHGPKLVEPQGHRYHINHNFVEYFGWSFAYRVRSSAGLQVFDLRFNGERIAYEISLQEAIAFYSGDTPAAMQTKYIDAGWAMGSSTYELAPGIDCPEIATFIDLHHFFDTDKPVLHKNALCIFEMTTAMPLRRHFNSNFQGGYNFFGGLENTVLVMRTTSTVYNYDYIWDFLFYQNGVVEVKVSATGYIHATFFTPQGLDYGTKVYNYVLGNLHTHLIHYKVDLDIAGRENSFETLDLKYVNFTNPWSKQNFIVQSKLQRNEHKTERSAAFRFGKKFPRYLHFYNPNDKNKWGHQRGYRIQFNSHAHSVLPKGWKEEVGISWARYPLAVTRHKDSEATSSSIYTQNDPWEPVVSFEDYIRNNEDISNQDLVAWVTVGFLHVPHSEDIPNTATPGNAVGFFLRPFNFFNEDPSLASKSTVIVRPGQDGKPKIQRWTPEVIGHCVTERPFSYNGTYAGV</sequence>
<keyword evidence="3 6" id="KW-0801">TPQ</keyword>
<dbReference type="RefSeq" id="XP_015810541.1">
    <property type="nucleotide sequence ID" value="XM_015955055.3"/>
</dbReference>
<dbReference type="GeneTree" id="ENSGT00950000183207"/>
<dbReference type="Gene3D" id="2.70.98.20">
    <property type="entry name" value="Copper amine oxidase, catalytic domain"/>
    <property type="match status" value="1"/>
</dbReference>
<accession>A0A8C6LE92</accession>
<dbReference type="GO" id="GO:0052597">
    <property type="term" value="F:diamine oxidase activity"/>
    <property type="evidence" value="ECO:0007669"/>
    <property type="project" value="TreeGrafter"/>
</dbReference>
<feature type="active site" description="Schiff-base intermediate with substrate; via topaquinone" evidence="6">
    <location>
        <position position="450"/>
    </location>
</feature>
<reference evidence="14" key="1">
    <citation type="submission" date="2014-08" db="EMBL/GenBank/DDBJ databases">
        <authorList>
            <person name="Senf B."/>
            <person name="Petzold A."/>
            <person name="Downie B.R."/>
            <person name="Koch P."/>
            <person name="Platzer M."/>
        </authorList>
    </citation>
    <scope>NUCLEOTIDE SEQUENCE [LARGE SCALE GENOMIC DNA]</scope>
    <source>
        <strain evidence="14">GRZ</strain>
    </source>
</reference>
<evidence type="ECO:0000313" key="13">
    <source>
        <dbReference type="EMBL" id="KAF7213774.1"/>
    </source>
</evidence>
<evidence type="ECO:0000256" key="2">
    <source>
        <dbReference type="ARBA" id="ARBA00022723"/>
    </source>
</evidence>
<dbReference type="Pfam" id="PF01179">
    <property type="entry name" value="Cu_amine_oxid"/>
    <property type="match status" value="1"/>
</dbReference>
<dbReference type="OrthoDB" id="5379943at2759"/>
<dbReference type="GO" id="GO:0005886">
    <property type="term" value="C:plasma membrane"/>
    <property type="evidence" value="ECO:0007669"/>
    <property type="project" value="TreeGrafter"/>
</dbReference>
<dbReference type="Ensembl" id="ENSNFUT00015019740.1">
    <property type="protein sequence ID" value="ENSNFUP00015018860.1"/>
    <property type="gene ID" value="ENSNFUG00015009046.1"/>
</dbReference>
<dbReference type="EC" id="1.4.3.-" evidence="8"/>
<reference evidence="13" key="2">
    <citation type="submission" date="2020-03" db="EMBL/GenBank/DDBJ databases">
        <title>Intra-Species Differences in Population Size shape Life History and Genome Evolution.</title>
        <authorList>
            <person name="Willemsen D."/>
            <person name="Cui R."/>
            <person name="Valenzano D.R."/>
        </authorList>
    </citation>
    <scope>NUCLEOTIDE SEQUENCE</scope>
    <source>
        <strain evidence="13">GRZ</strain>
        <tissue evidence="13">Whole</tissue>
    </source>
</reference>
<gene>
    <name evidence="14" type="primary">AOC1</name>
    <name evidence="13" type="synonym">aoc1</name>
    <name evidence="13" type="ORF">G4P62_008147</name>
</gene>
<dbReference type="GO" id="GO:0048038">
    <property type="term" value="F:quinone binding"/>
    <property type="evidence" value="ECO:0007669"/>
    <property type="project" value="InterPro"/>
</dbReference>
<dbReference type="GO" id="GO:0008131">
    <property type="term" value="F:primary methylamine oxidase activity"/>
    <property type="evidence" value="ECO:0007669"/>
    <property type="project" value="InterPro"/>
</dbReference>
<dbReference type="PANTHER" id="PTHR10638">
    <property type="entry name" value="COPPER AMINE OXIDASE"/>
    <property type="match status" value="1"/>
</dbReference>
<evidence type="ECO:0000313" key="15">
    <source>
        <dbReference type="Proteomes" id="UP000694548"/>
    </source>
</evidence>
<dbReference type="Proteomes" id="UP000694548">
    <property type="component" value="Chromosome sgr08"/>
</dbReference>
<dbReference type="InterPro" id="IPR015798">
    <property type="entry name" value="Cu_amine_oxidase_C"/>
</dbReference>
<dbReference type="EMBL" id="JAAVVJ010000010">
    <property type="protein sequence ID" value="KAF7213774.1"/>
    <property type="molecule type" value="Genomic_DNA"/>
</dbReference>
<evidence type="ECO:0000256" key="3">
    <source>
        <dbReference type="ARBA" id="ARBA00022772"/>
    </source>
</evidence>
<dbReference type="InterPro" id="IPR049948">
    <property type="entry name" value="Cu_Am_ox_TPQ-bd"/>
</dbReference>
<feature type="domain" description="Copper amine oxidase N2-terminal" evidence="11">
    <location>
        <begin position="38"/>
        <end position="122"/>
    </location>
</feature>
<dbReference type="InterPro" id="IPR015802">
    <property type="entry name" value="Cu_amine_oxidase_N3"/>
</dbReference>
<dbReference type="CTD" id="26"/>
<dbReference type="InterPro" id="IPR049947">
    <property type="entry name" value="Cu_Am_Ox_Cu-bd"/>
</dbReference>
<feature type="domain" description="Copper amine oxidase N3-terminal" evidence="12">
    <location>
        <begin position="139"/>
        <end position="238"/>
    </location>
</feature>
<evidence type="ECO:0000256" key="1">
    <source>
        <dbReference type="ARBA" id="ARBA00007983"/>
    </source>
</evidence>
<dbReference type="InterPro" id="IPR036460">
    <property type="entry name" value="Cu_amine_oxidase_C_sf"/>
</dbReference>
<dbReference type="PROSITE" id="PS01165">
    <property type="entry name" value="COPPER_AMINE_OXID_2"/>
    <property type="match status" value="1"/>
</dbReference>
<dbReference type="InterPro" id="IPR016182">
    <property type="entry name" value="Cu_amine_oxidase_N-reg"/>
</dbReference>
<feature type="signal peptide" evidence="9">
    <location>
        <begin position="1"/>
        <end position="17"/>
    </location>
</feature>
<comment type="cofactor">
    <cofactor evidence="8">
        <name>Cu cation</name>
        <dbReference type="ChEBI" id="CHEBI:23378"/>
    </cofactor>
    <text evidence="8">Contains 1 topaquinone per subunit.</text>
</comment>
<dbReference type="Pfam" id="PF02727">
    <property type="entry name" value="Cu_amine_oxidN2"/>
    <property type="match status" value="1"/>
</dbReference>
<evidence type="ECO:0000259" key="12">
    <source>
        <dbReference type="Pfam" id="PF02728"/>
    </source>
</evidence>
<dbReference type="InterPro" id="IPR000269">
    <property type="entry name" value="Cu_amine_oxidase"/>
</dbReference>
<feature type="chain" id="PRO_5044681329" description="Amine oxidase" evidence="9">
    <location>
        <begin position="18"/>
        <end position="742"/>
    </location>
</feature>
<reference evidence="14" key="3">
    <citation type="submission" date="2025-05" db="UniProtKB">
        <authorList>
            <consortium name="Ensembl"/>
        </authorList>
    </citation>
    <scope>IDENTIFICATION</scope>
</reference>
<feature type="modified residue" description="2',4',5'-topaquinone" evidence="7">
    <location>
        <position position="450"/>
    </location>
</feature>
<dbReference type="SUPFAM" id="SSF49998">
    <property type="entry name" value="Amine oxidase catalytic domain"/>
    <property type="match status" value="1"/>
</dbReference>
<dbReference type="GO" id="GO:0046677">
    <property type="term" value="P:response to antibiotic"/>
    <property type="evidence" value="ECO:0007669"/>
    <property type="project" value="TreeGrafter"/>
</dbReference>
<dbReference type="KEGG" id="nfu:107382765"/>
<name>A0A8C6LE92_NOTFU</name>
<dbReference type="PRINTS" id="PR00766">
    <property type="entry name" value="CUDAOXIDASE"/>
</dbReference>
<feature type="active site" description="Proton acceptor" evidence="6">
    <location>
        <position position="362"/>
    </location>
</feature>
<evidence type="ECO:0000259" key="10">
    <source>
        <dbReference type="Pfam" id="PF01179"/>
    </source>
</evidence>
<evidence type="ECO:0000256" key="6">
    <source>
        <dbReference type="PIRSR" id="PIRSR600269-50"/>
    </source>
</evidence>
<organism evidence="14 15">
    <name type="scientific">Nothobranchius furzeri</name>
    <name type="common">Turquoise killifish</name>
    <dbReference type="NCBI Taxonomy" id="105023"/>
    <lineage>
        <taxon>Eukaryota</taxon>
        <taxon>Metazoa</taxon>
        <taxon>Chordata</taxon>
        <taxon>Craniata</taxon>
        <taxon>Vertebrata</taxon>
        <taxon>Euteleostomi</taxon>
        <taxon>Actinopterygii</taxon>
        <taxon>Neopterygii</taxon>
        <taxon>Teleostei</taxon>
        <taxon>Neoteleostei</taxon>
        <taxon>Acanthomorphata</taxon>
        <taxon>Ovalentaria</taxon>
        <taxon>Atherinomorphae</taxon>
        <taxon>Cyprinodontiformes</taxon>
        <taxon>Nothobranchiidae</taxon>
        <taxon>Nothobranchius</taxon>
    </lineage>
</organism>
<dbReference type="SUPFAM" id="SSF54416">
    <property type="entry name" value="Amine oxidase N-terminal region"/>
    <property type="match status" value="2"/>
</dbReference>
<keyword evidence="5 8" id="KW-0186">Copper</keyword>
<evidence type="ECO:0000256" key="7">
    <source>
        <dbReference type="PIRSR" id="PIRSR600269-51"/>
    </source>
</evidence>
<dbReference type="GeneID" id="107382765"/>
<keyword evidence="15" id="KW-1185">Reference proteome</keyword>
<keyword evidence="9" id="KW-0732">Signal</keyword>
<dbReference type="FunFam" id="2.70.98.20:FF:000002">
    <property type="entry name" value="Amine oxidase"/>
    <property type="match status" value="1"/>
</dbReference>
<dbReference type="PROSITE" id="PS01164">
    <property type="entry name" value="COPPER_AMINE_OXID_1"/>
    <property type="match status" value="1"/>
</dbReference>
<dbReference type="Pfam" id="PF02728">
    <property type="entry name" value="Cu_amine_oxidN3"/>
    <property type="match status" value="1"/>
</dbReference>
<feature type="domain" description="Copper amine oxidase catalytic" evidence="10">
    <location>
        <begin position="290"/>
        <end position="698"/>
    </location>
</feature>
<evidence type="ECO:0000256" key="9">
    <source>
        <dbReference type="SAM" id="SignalP"/>
    </source>
</evidence>
<proteinExistence type="inferred from homology"/>
<dbReference type="Proteomes" id="UP000822369">
    <property type="component" value="Chromosome 10"/>
</dbReference>
<dbReference type="GO" id="GO:0005507">
    <property type="term" value="F:copper ion binding"/>
    <property type="evidence" value="ECO:0007669"/>
    <property type="project" value="InterPro"/>
</dbReference>
<protein>
    <recommendedName>
        <fullName evidence="8">Amine oxidase</fullName>
        <ecNumber evidence="8">1.4.3.-</ecNumber>
    </recommendedName>
</protein>
<comment type="PTM">
    <text evidence="7 8">Topaquinone (TPQ) is generated by copper-dependent autoxidation of a specific tyrosyl residue.</text>
</comment>
<dbReference type="FunFam" id="3.10.450.40:FF:000018">
    <property type="entry name" value="Amine oxidase"/>
    <property type="match status" value="1"/>
</dbReference>
<evidence type="ECO:0000313" key="14">
    <source>
        <dbReference type="Ensembl" id="ENSNFUP00015018860.1"/>
    </source>
</evidence>
<dbReference type="Gene3D" id="3.10.450.40">
    <property type="match status" value="2"/>
</dbReference>
<keyword evidence="2 8" id="KW-0479">Metal-binding</keyword>
<dbReference type="PANTHER" id="PTHR10638:SF3">
    <property type="entry name" value="AMILORIDE-SENSITIVE AMINE OXIDASE [COPPER-CONTAINING]"/>
    <property type="match status" value="1"/>
</dbReference>
<evidence type="ECO:0000259" key="11">
    <source>
        <dbReference type="Pfam" id="PF02727"/>
    </source>
</evidence>
<dbReference type="InterPro" id="IPR015800">
    <property type="entry name" value="Cu_amine_oxidase_N2"/>
</dbReference>
<dbReference type="FunFam" id="3.10.450.40:FF:000022">
    <property type="entry name" value="Amine oxidase"/>
    <property type="match status" value="1"/>
</dbReference>
<dbReference type="AlphaFoldDB" id="A0A8C6LE92"/>
<evidence type="ECO:0000256" key="5">
    <source>
        <dbReference type="ARBA" id="ARBA00023008"/>
    </source>
</evidence>
<comment type="similarity">
    <text evidence="1 8">Belongs to the copper/topaquinone oxidase family.</text>
</comment>
<evidence type="ECO:0000256" key="8">
    <source>
        <dbReference type="RuleBase" id="RU000672"/>
    </source>
</evidence>
<dbReference type="OMA" id="PYNSQDV"/>